<evidence type="ECO:0000313" key="9">
    <source>
        <dbReference type="EMBL" id="JAC64342.1"/>
    </source>
</evidence>
<protein>
    <recommendedName>
        <fullName evidence="7">Pre-mRNA-splicing factor 38</fullName>
    </recommendedName>
</protein>
<accession>A0A061QUJ5</accession>
<name>A0A061QUJ5_9CHLO</name>
<proteinExistence type="inferred from homology"/>
<dbReference type="GO" id="GO:0000398">
    <property type="term" value="P:mRNA splicing, via spliceosome"/>
    <property type="evidence" value="ECO:0007669"/>
    <property type="project" value="UniProtKB-UniRule"/>
</dbReference>
<feature type="compositionally biased region" description="Gly residues" evidence="8">
    <location>
        <begin position="297"/>
        <end position="312"/>
    </location>
</feature>
<feature type="compositionally biased region" description="Basic and acidic residues" evidence="8">
    <location>
        <begin position="257"/>
        <end position="274"/>
    </location>
</feature>
<sequence>MANRTDPSAAAVHGTNPQNLVEKILRMKIYSQLYWKEHCFGLSAEGVVDKAVELRCVGGTFGGTRKATNFMCLILKMLQIQPDKDIIIEFIKNEDYKYVRILGAYYLRLVGRPLEVYQYLEPLYNDYRKVRVMNASGAYELSHVDELVDQMLTTDYMFDIALPRLPERNVYESQGQLDPRQSVLDEEFDEALLEEEAGHAARAAARLEAEIADEGRGAPPYDDDRARREEREREKWRLRGRERRGRRSRSASSGSPDPRDRRDRERDRERDRHRGRDRPRRSRSHSPGATAAARTASGGGAAAGSGAGGRGTAGARRSPSGTAATGRAGGRGTAAGAGTRTWRSRRPTRSGPSSGSSRSAAEGPPSPRGR</sequence>
<dbReference type="GO" id="GO:0005681">
    <property type="term" value="C:spliceosomal complex"/>
    <property type="evidence" value="ECO:0007669"/>
    <property type="project" value="UniProtKB-KW"/>
</dbReference>
<feature type="compositionally biased region" description="Basic residues" evidence="8">
    <location>
        <begin position="240"/>
        <end position="249"/>
    </location>
</feature>
<feature type="compositionally biased region" description="Low complexity" evidence="8">
    <location>
        <begin position="286"/>
        <end position="296"/>
    </location>
</feature>
<keyword evidence="6 7" id="KW-0539">Nucleus</keyword>
<keyword evidence="3 7" id="KW-0507">mRNA processing</keyword>
<evidence type="ECO:0000256" key="3">
    <source>
        <dbReference type="ARBA" id="ARBA00022664"/>
    </source>
</evidence>
<organism evidence="9">
    <name type="scientific">Tetraselmis sp. GSL018</name>
    <dbReference type="NCBI Taxonomy" id="582737"/>
    <lineage>
        <taxon>Eukaryota</taxon>
        <taxon>Viridiplantae</taxon>
        <taxon>Chlorophyta</taxon>
        <taxon>core chlorophytes</taxon>
        <taxon>Chlorodendrophyceae</taxon>
        <taxon>Chlorodendrales</taxon>
        <taxon>Chlorodendraceae</taxon>
        <taxon>Tetraselmis</taxon>
    </lineage>
</organism>
<evidence type="ECO:0000256" key="1">
    <source>
        <dbReference type="ARBA" id="ARBA00004123"/>
    </source>
</evidence>
<gene>
    <name evidence="9" type="primary">PRPF38A</name>
    <name evidence="9" type="ORF">TSPGSL018_18512</name>
</gene>
<evidence type="ECO:0000256" key="8">
    <source>
        <dbReference type="SAM" id="MobiDB-lite"/>
    </source>
</evidence>
<evidence type="ECO:0000256" key="4">
    <source>
        <dbReference type="ARBA" id="ARBA00022728"/>
    </source>
</evidence>
<feature type="compositionally biased region" description="Low complexity" evidence="8">
    <location>
        <begin position="349"/>
        <end position="363"/>
    </location>
</feature>
<dbReference type="InterPro" id="IPR005037">
    <property type="entry name" value="PRP38"/>
</dbReference>
<comment type="similarity">
    <text evidence="2 7">Belongs to the PRP38 family.</text>
</comment>
<reference evidence="9" key="1">
    <citation type="submission" date="2014-05" db="EMBL/GenBank/DDBJ databases">
        <title>The transcriptome of the halophilic microalga Tetraselmis sp. GSL018 isolated from the Great Salt Lake, Utah.</title>
        <authorList>
            <person name="Jinkerson R.E."/>
            <person name="D'Adamo S."/>
            <person name="Posewitz M.C."/>
        </authorList>
    </citation>
    <scope>NUCLEOTIDE SEQUENCE</scope>
    <source>
        <strain evidence="9">GSL018</strain>
    </source>
</reference>
<feature type="region of interest" description="Disordered" evidence="8">
    <location>
        <begin position="210"/>
        <end position="370"/>
    </location>
</feature>
<feature type="non-terminal residue" evidence="9">
    <location>
        <position position="370"/>
    </location>
</feature>
<feature type="compositionally biased region" description="Basic residues" evidence="8">
    <location>
        <begin position="275"/>
        <end position="284"/>
    </location>
</feature>
<evidence type="ECO:0000256" key="5">
    <source>
        <dbReference type="ARBA" id="ARBA00023187"/>
    </source>
</evidence>
<keyword evidence="5 7" id="KW-0508">mRNA splicing</keyword>
<dbReference type="AlphaFoldDB" id="A0A061QUJ5"/>
<evidence type="ECO:0000256" key="2">
    <source>
        <dbReference type="ARBA" id="ARBA00006164"/>
    </source>
</evidence>
<evidence type="ECO:0000256" key="7">
    <source>
        <dbReference type="RuleBase" id="RU367025"/>
    </source>
</evidence>
<dbReference type="Pfam" id="PF03371">
    <property type="entry name" value="PRP38"/>
    <property type="match status" value="1"/>
</dbReference>
<comment type="subcellular location">
    <subcellularLocation>
        <location evidence="1 7">Nucleus</location>
    </subcellularLocation>
</comment>
<keyword evidence="4 7" id="KW-0747">Spliceosome</keyword>
<feature type="compositionally biased region" description="Basic and acidic residues" evidence="8">
    <location>
        <begin position="210"/>
        <end position="239"/>
    </location>
</feature>
<dbReference type="PANTHER" id="PTHR23142">
    <property type="entry name" value="PRE-MRNA-SPLICING FACTOR 38A-RELATED"/>
    <property type="match status" value="1"/>
</dbReference>
<feature type="compositionally biased region" description="Low complexity" evidence="8">
    <location>
        <begin position="313"/>
        <end position="326"/>
    </location>
</feature>
<dbReference type="EMBL" id="GBEZ01022500">
    <property type="protein sequence ID" value="JAC64342.1"/>
    <property type="molecule type" value="Transcribed_RNA"/>
</dbReference>
<comment type="function">
    <text evidence="7">Required for pre-mRNA splicing.</text>
</comment>
<evidence type="ECO:0000256" key="6">
    <source>
        <dbReference type="ARBA" id="ARBA00023242"/>
    </source>
</evidence>